<accession>A0A8J7MAP6</accession>
<proteinExistence type="predicted"/>
<keyword evidence="2" id="KW-1185">Reference proteome</keyword>
<gene>
    <name evidence="1" type="ORF">JIN82_02615</name>
</gene>
<dbReference type="AlphaFoldDB" id="A0A8J7MAP6"/>
<dbReference type="EMBL" id="JAENIM010000015">
    <property type="protein sequence ID" value="MBK1790044.1"/>
    <property type="molecule type" value="Genomic_DNA"/>
</dbReference>
<evidence type="ECO:0000313" key="1">
    <source>
        <dbReference type="EMBL" id="MBK1790044.1"/>
    </source>
</evidence>
<evidence type="ECO:0000313" key="2">
    <source>
        <dbReference type="Proteomes" id="UP000624703"/>
    </source>
</evidence>
<protein>
    <submittedName>
        <fullName evidence="1">Uncharacterized protein</fullName>
    </submittedName>
</protein>
<name>A0A8J7MAP6_9BACT</name>
<dbReference type="PROSITE" id="PS51257">
    <property type="entry name" value="PROKAR_LIPOPROTEIN"/>
    <property type="match status" value="1"/>
</dbReference>
<dbReference type="Proteomes" id="UP000624703">
    <property type="component" value="Unassembled WGS sequence"/>
</dbReference>
<sequence>MNTKILLALSLAIVSCKDDKEPTYLKSSTSIDYHGPLRLVCLGRDLSSYHICVFDEEKASRLSVTEKYANITDMEARTVAQMAIEDNLPLYASGASVLVVKLPLEPGFIHLVYFKKKVPYKVNIFTRDEVEISTVIPVYADKSAHIPEGL</sequence>
<comment type="caution">
    <text evidence="1">The sequence shown here is derived from an EMBL/GenBank/DDBJ whole genome shotgun (WGS) entry which is preliminary data.</text>
</comment>
<reference evidence="1" key="1">
    <citation type="submission" date="2021-01" db="EMBL/GenBank/DDBJ databases">
        <title>Modified the classification status of verrucomicrobia.</title>
        <authorList>
            <person name="Feng X."/>
        </authorList>
    </citation>
    <scope>NUCLEOTIDE SEQUENCE</scope>
    <source>
        <strain evidence="1">_KCTC 22039</strain>
    </source>
</reference>
<dbReference type="RefSeq" id="WP_200310086.1">
    <property type="nucleotide sequence ID" value="NZ_JAENIM010000015.1"/>
</dbReference>
<organism evidence="1 2">
    <name type="scientific">Persicirhabdus sediminis</name>
    <dbReference type="NCBI Taxonomy" id="454144"/>
    <lineage>
        <taxon>Bacteria</taxon>
        <taxon>Pseudomonadati</taxon>
        <taxon>Verrucomicrobiota</taxon>
        <taxon>Verrucomicrobiia</taxon>
        <taxon>Verrucomicrobiales</taxon>
        <taxon>Verrucomicrobiaceae</taxon>
        <taxon>Persicirhabdus</taxon>
    </lineage>
</organism>